<feature type="compositionally biased region" description="Polar residues" evidence="6">
    <location>
        <begin position="1238"/>
        <end position="1271"/>
    </location>
</feature>
<dbReference type="EMBL" id="CP119948">
    <property type="protein sequence ID" value="WFD00869.1"/>
    <property type="molecule type" value="Genomic_DNA"/>
</dbReference>
<comment type="similarity">
    <text evidence="2">Belongs to the Mediator complex subunit 12 family.</text>
</comment>
<keyword evidence="5" id="KW-0539">Nucleus</keyword>
<evidence type="ECO:0000256" key="2">
    <source>
        <dbReference type="ARBA" id="ARBA00010289"/>
    </source>
</evidence>
<feature type="region of interest" description="Disordered" evidence="6">
    <location>
        <begin position="1343"/>
        <end position="1364"/>
    </location>
</feature>
<keyword evidence="4" id="KW-0804">Transcription</keyword>
<evidence type="ECO:0000256" key="1">
    <source>
        <dbReference type="ARBA" id="ARBA00004123"/>
    </source>
</evidence>
<keyword evidence="3" id="KW-0805">Transcription regulation</keyword>
<proteinExistence type="inferred from homology"/>
<evidence type="ECO:0000259" key="7">
    <source>
        <dbReference type="SMART" id="SM01281"/>
    </source>
</evidence>
<organism evidence="8 9">
    <name type="scientific">Malassezia yamatoensis</name>
    <dbReference type="NCBI Taxonomy" id="253288"/>
    <lineage>
        <taxon>Eukaryota</taxon>
        <taxon>Fungi</taxon>
        <taxon>Dikarya</taxon>
        <taxon>Basidiomycota</taxon>
        <taxon>Ustilaginomycotina</taxon>
        <taxon>Malasseziomycetes</taxon>
        <taxon>Malasseziales</taxon>
        <taxon>Malasseziaceae</taxon>
        <taxon>Malassezia</taxon>
    </lineage>
</organism>
<dbReference type="GO" id="GO:0003712">
    <property type="term" value="F:transcription coregulator activity"/>
    <property type="evidence" value="ECO:0007669"/>
    <property type="project" value="InterPro"/>
</dbReference>
<evidence type="ECO:0000256" key="5">
    <source>
        <dbReference type="ARBA" id="ARBA00023242"/>
    </source>
</evidence>
<feature type="region of interest" description="Disordered" evidence="6">
    <location>
        <begin position="1231"/>
        <end position="1271"/>
    </location>
</feature>
<feature type="region of interest" description="Disordered" evidence="6">
    <location>
        <begin position="588"/>
        <end position="609"/>
    </location>
</feature>
<dbReference type="GO" id="GO:0016592">
    <property type="term" value="C:mediator complex"/>
    <property type="evidence" value="ECO:0007669"/>
    <property type="project" value="InterPro"/>
</dbReference>
<evidence type="ECO:0000256" key="3">
    <source>
        <dbReference type="ARBA" id="ARBA00023015"/>
    </source>
</evidence>
<accession>A0AAJ5YX40</accession>
<feature type="domain" description="Mediator complex subunit Med12" evidence="7">
    <location>
        <begin position="102"/>
        <end position="169"/>
    </location>
</feature>
<reference evidence="8 9" key="1">
    <citation type="submission" date="2023-03" db="EMBL/GenBank/DDBJ databases">
        <title>Mating type loci evolution in Malassezia.</title>
        <authorList>
            <person name="Coelho M.A."/>
        </authorList>
    </citation>
    <scope>NUCLEOTIDE SEQUENCE [LARGE SCALE GENOMIC DNA]</scope>
    <source>
        <strain evidence="8 9">CBS 9725</strain>
    </source>
</reference>
<feature type="compositionally biased region" description="Low complexity" evidence="6">
    <location>
        <begin position="596"/>
        <end position="607"/>
    </location>
</feature>
<keyword evidence="9" id="KW-1185">Reference proteome</keyword>
<feature type="compositionally biased region" description="Polar residues" evidence="6">
    <location>
        <begin position="1349"/>
        <end position="1364"/>
    </location>
</feature>
<evidence type="ECO:0000313" key="9">
    <source>
        <dbReference type="Proteomes" id="UP001219567"/>
    </source>
</evidence>
<dbReference type="Proteomes" id="UP001219567">
    <property type="component" value="Chromosome 6"/>
</dbReference>
<evidence type="ECO:0000256" key="4">
    <source>
        <dbReference type="ARBA" id="ARBA00023163"/>
    </source>
</evidence>
<protein>
    <submittedName>
        <fullName evidence="8">RNA polymerase II mediator complex subunit</fullName>
    </submittedName>
</protein>
<comment type="subcellular location">
    <subcellularLocation>
        <location evidence="1">Nucleus</location>
    </subcellularLocation>
</comment>
<sequence length="1564" mass="175075">MEPKVGLQACTLEVPAWRPPLHHDVPLGFPDVDVGHPGSATVEETRSGYRVAPPFANESASVHQQVYERLARPKTMQLFNSLLDTVTNYRRANDPRTIESWAPELPARVTLSFQKQALYFRALSDKNVPFAYPARYLPQSPKPEDLLDLLVDGNGRNSVPMARACWFIQARGAWEIRDNAWSPEHYTQIWSDTVMAWLDKQLNTLYSITSQWICDANTTPSDLMESTSKWESRWEYSLALVQAMRARGLLHSYTYLSWLVHTFSHAHGPVKLLVMQILEEALPAIRQRASLAYRCMQSLLNNANSPTEPSSLTSMYANAYIRQITYCPSSLPTSALNAREFLSREKILSELIRLATRSENHSTVSVRAHAIHLLDTCTEEATYFFLAYFITNPAQIDVKQRVEVLLEWASSRKRNRPGRIPIAVRLLQEFQECQEGHLVVSDGRRVQCSWTPISLFDTIISWMDRVDAECGTGVSTQISSISLTQLARLVGALAQDHLFSFTRYSQRLLARGIIRHHSEGQRVQRLSNRLHARVYRTMPILHVSDAIRSQRRNAIYGVRSSESYEETIQRRATRELWTACSVARESPSSEEYTARSSSNPSSRVSESPAVQVDVMSPSVSENSPYLGKANPLAIANEINSSRQNPIHLNANNLNGNDHWILPELPACSLTHLHSASPYVQDRVLETTLCAILDERRRIVSAEQFRFLATVLLSLDAVKHLVDLCLALLDRHVETQCVVSICRIVQVFAREFRMIGCRDAMIERLAPYAVNHARTHVQRRFIAPQGRTMAFATAQAAIASLTNEPVESLLVACEPSASSLQAAEPLVYDIVSGLDLDHASEMFLNSIPFAETPYVVWHTALAIYSQADASIPSQTLIYWIGTLTGAAGTQLPIAAWIRDTYRLSSMPSILTDVLPCRAHSEAWCVLVVHLLCQGYVSLDEVLEVLCWYVPLADPKHAFHSAWTFLSHAILGSISSVEMAPAMRASLDAASFDIKLIRAQIARRNAWIPWLVAVSHLDTASKPESTSATHTPSSFDTLPTNLMPDPSWLSMQWQMYPETLSAVAKTYDPSLVLEIAGKCDSALVPENTSDSECVANWLRQWTMWNQSLTLVILQCVLEISSAEQRNSIAHSLASVFSKSSNLEAVACVQQLQRSNPCSEFCSRLAEASMGMWLNGDQSMAVVLAQLQQHIPWSCCRRALQHVQNYFHQGSSSVSFNELYNTLLKSDYGNRTADPMAAETATPTSFQASNKVSTGESTTCSSRENASKNTLSSPKLNRCVAREMAANRQAPKERVSRLNLPGDVKTRHQEETIAMPSFLEITRDVHCVWYQLMIVLVSLPDTVQKTDRNGSDQETLTSLSGASQNPFQNLRQDVEKDSSQLAESSLCSKDDDKLLSSVLDALLQFLLRMHKERPANGQTTQDELYRLLEHCVIQVESAMHPTGLKQWLASAPQVPSVLEHLVRYNDTTLSDAWTRLDYVKEVEAPNSRDPMATALKNDAAIPLETFHTRKTRDAIRNSADAAAAPPSWLLTEVGYGDYDDLPAGDAVPTLKRQRNCKRKEKSTIRSM</sequence>
<dbReference type="Pfam" id="PF09497">
    <property type="entry name" value="Med12"/>
    <property type="match status" value="1"/>
</dbReference>
<dbReference type="SMART" id="SM01281">
    <property type="entry name" value="Med12"/>
    <property type="match status" value="1"/>
</dbReference>
<name>A0AAJ5YX40_9BASI</name>
<evidence type="ECO:0000313" key="8">
    <source>
        <dbReference type="EMBL" id="WFD00869.1"/>
    </source>
</evidence>
<dbReference type="GO" id="GO:0006357">
    <property type="term" value="P:regulation of transcription by RNA polymerase II"/>
    <property type="evidence" value="ECO:0007669"/>
    <property type="project" value="InterPro"/>
</dbReference>
<dbReference type="InterPro" id="IPR019035">
    <property type="entry name" value="Mediator_Med12"/>
</dbReference>
<gene>
    <name evidence="8" type="primary">SRB8</name>
    <name evidence="8" type="ORF">MYAM1_003624</name>
</gene>
<evidence type="ECO:0000256" key="6">
    <source>
        <dbReference type="SAM" id="MobiDB-lite"/>
    </source>
</evidence>